<name>A0ABY1P5G3_9HYPH</name>
<protein>
    <submittedName>
        <fullName evidence="1">Uncharacterized protein</fullName>
    </submittedName>
</protein>
<keyword evidence="2" id="KW-1185">Reference proteome</keyword>
<comment type="caution">
    <text evidence="1">The sequence shown here is derived from an EMBL/GenBank/DDBJ whole genome shotgun (WGS) entry which is preliminary data.</text>
</comment>
<evidence type="ECO:0000313" key="1">
    <source>
        <dbReference type="EMBL" id="SMP26826.1"/>
    </source>
</evidence>
<proteinExistence type="predicted"/>
<organism evidence="1 2">
    <name type="scientific">Roseibium denhamense</name>
    <dbReference type="NCBI Taxonomy" id="76305"/>
    <lineage>
        <taxon>Bacteria</taxon>
        <taxon>Pseudomonadati</taxon>
        <taxon>Pseudomonadota</taxon>
        <taxon>Alphaproteobacteria</taxon>
        <taxon>Hyphomicrobiales</taxon>
        <taxon>Stappiaceae</taxon>
        <taxon>Roseibium</taxon>
    </lineage>
</organism>
<dbReference type="Proteomes" id="UP001157914">
    <property type="component" value="Unassembled WGS sequence"/>
</dbReference>
<gene>
    <name evidence="1" type="ORF">SAMN06265374_2803</name>
</gene>
<evidence type="ECO:0000313" key="2">
    <source>
        <dbReference type="Proteomes" id="UP001157914"/>
    </source>
</evidence>
<sequence>MEEGVIYNVTMGDNSVFNTGEIQNSFNKLGDDQKEVKEMLRILSEEVFKSKNEDAGEFLTAISTEINSGSPKKALLSVYWEKITEILPHVKNIVGITTGITKLLT</sequence>
<accession>A0ABY1P5G3</accession>
<reference evidence="1 2" key="1">
    <citation type="submission" date="2017-05" db="EMBL/GenBank/DDBJ databases">
        <authorList>
            <person name="Varghese N."/>
            <person name="Submissions S."/>
        </authorList>
    </citation>
    <scope>NUCLEOTIDE SEQUENCE [LARGE SCALE GENOMIC DNA]</scope>
    <source>
        <strain evidence="1 2">DSM 15949</strain>
    </source>
</reference>
<dbReference type="EMBL" id="FXTT01000003">
    <property type="protein sequence ID" value="SMP26826.1"/>
    <property type="molecule type" value="Genomic_DNA"/>
</dbReference>